<evidence type="ECO:0000256" key="1">
    <source>
        <dbReference type="SAM" id="Coils"/>
    </source>
</evidence>
<keyword evidence="4" id="KW-1185">Reference proteome</keyword>
<dbReference type="InterPro" id="IPR001650">
    <property type="entry name" value="Helicase_C-like"/>
</dbReference>
<dbReference type="Proteomes" id="UP000603904">
    <property type="component" value="Unassembled WGS sequence"/>
</dbReference>
<feature type="coiled-coil region" evidence="1">
    <location>
        <begin position="292"/>
        <end position="319"/>
    </location>
</feature>
<dbReference type="SUPFAM" id="SSF52540">
    <property type="entry name" value="P-loop containing nucleoside triphosphate hydrolases"/>
    <property type="match status" value="1"/>
</dbReference>
<dbReference type="EMBL" id="BOOC01000040">
    <property type="protein sequence ID" value="GIH43491.1"/>
    <property type="molecule type" value="Genomic_DNA"/>
</dbReference>
<sequence length="1011" mass="113250">MDLPEACERFVAWLDNEVVAAGRGDNVMTLDANPASIFWLGRLAPEVDAANAVRRERRLDPCAVGVRVRPKEEGSWSFHVRIGAVAWSKLDAEKWHKTNPVEVVVRVDFPSSDPGPFGETVIAEAFEQAGAAGLSAQVRVTDESWRGAPELVIELVNTTPESVRQRGERHLYEVELEILGLETKPFVLESLPDSFRYDRRMPAIGINCGVSQRANGHLRITDTIVVDRLRPEYTFDGTSPENLDLKFASLGTDPVPHVADLVRAYQAWGELHWSDDHLEHRYRSEGWKPEMLEQARRAASEYQEEVRRLHRGLQALEKDVQLRRAFALMNTAMARASHGRYDRWRPFQLGFVVSILPSFVDDGLDWHFVETVWFATGGGKTETYLGLLVLAAFYDRLRGKLAGITAWSRFPLRMLSLQQTQRFADALAAAELVRRDAKVPGDPIALGYFVGARSTPNDIPKEPTDFNPIDVDDDSMPARYQVLTTCPFCGSEDVYTKFHRGNWTLRHLCRNEECPSQGQPLPIYVVDKEIYRFLPTVVIGTLDKASLIAMQASMRGFVHGPAGLCTRPGHGYTYAKRGSQPTGCLVPDCQAPVETISESDRARFAPSFRLQDELHLLRDSLGAVDSHYESLLDSLQEQMTGARPKIIASSATLTGYERQVDVLYEREGRVFPVPGPSAGESFWSRETDKLLRRYVAVWPRGVTLEWVSDRTTTIVQQSVRRLLTEGHHVCQAAGIDPKFADQLLNLYGTNVVYGNTVRDVEAARRSMGTQVPVSPLNVVSLTGQAEFDEVREALSRLQRPEEKFEDRIHTVTASSMMSHGVDVDRLNIMTVLGVPLTTAEFIQATARVGRTHPGLVYVIHKIGRERDATVFSHFGPFVRQGDRFVEPIPVTRSSRRVLELTTPAAIEARRLFVHEPKSPGQRLTTVDLLRKYINMTGVGSEEEAGECAAALGISVSNHLAFKDIVKQLAAYFARLQDTGFGARFPNELFERDRRPMLSLRDVEAQVPVSDD</sequence>
<feature type="domain" description="Helicase C-terminal" evidence="2">
    <location>
        <begin position="750"/>
        <end position="851"/>
    </location>
</feature>
<reference evidence="3 4" key="1">
    <citation type="submission" date="2021-01" db="EMBL/GenBank/DDBJ databases">
        <title>Whole genome shotgun sequence of Microbispora corallina NBRC 16416.</title>
        <authorList>
            <person name="Komaki H."/>
            <person name="Tamura T."/>
        </authorList>
    </citation>
    <scope>NUCLEOTIDE SEQUENCE [LARGE SCALE GENOMIC DNA]</scope>
    <source>
        <strain evidence="3 4">NBRC 16416</strain>
    </source>
</reference>
<name>A0ABQ4G8Y5_9ACTN</name>
<dbReference type="Pfam" id="PF00271">
    <property type="entry name" value="Helicase_C"/>
    <property type="match status" value="1"/>
</dbReference>
<protein>
    <recommendedName>
        <fullName evidence="2">Helicase C-terminal domain-containing protein</fullName>
    </recommendedName>
</protein>
<proteinExistence type="predicted"/>
<gene>
    <name evidence="3" type="ORF">Mco01_64910</name>
</gene>
<accession>A0ABQ4G8Y5</accession>
<evidence type="ECO:0000313" key="4">
    <source>
        <dbReference type="Proteomes" id="UP000603904"/>
    </source>
</evidence>
<organism evidence="3 4">
    <name type="scientific">Microbispora corallina</name>
    <dbReference type="NCBI Taxonomy" id="83302"/>
    <lineage>
        <taxon>Bacteria</taxon>
        <taxon>Bacillati</taxon>
        <taxon>Actinomycetota</taxon>
        <taxon>Actinomycetes</taxon>
        <taxon>Streptosporangiales</taxon>
        <taxon>Streptosporangiaceae</taxon>
        <taxon>Microbispora</taxon>
    </lineage>
</organism>
<keyword evidence="1" id="KW-0175">Coiled coil</keyword>
<evidence type="ECO:0000313" key="3">
    <source>
        <dbReference type="EMBL" id="GIH43491.1"/>
    </source>
</evidence>
<dbReference type="Gene3D" id="3.40.50.300">
    <property type="entry name" value="P-loop containing nucleotide triphosphate hydrolases"/>
    <property type="match status" value="1"/>
</dbReference>
<dbReference type="InterPro" id="IPR027417">
    <property type="entry name" value="P-loop_NTPase"/>
</dbReference>
<dbReference type="CDD" id="cd18785">
    <property type="entry name" value="SF2_C"/>
    <property type="match status" value="1"/>
</dbReference>
<evidence type="ECO:0000259" key="2">
    <source>
        <dbReference type="Pfam" id="PF00271"/>
    </source>
</evidence>
<comment type="caution">
    <text evidence="3">The sequence shown here is derived from an EMBL/GenBank/DDBJ whole genome shotgun (WGS) entry which is preliminary data.</text>
</comment>
<dbReference type="RefSeq" id="WP_204060598.1">
    <property type="nucleotide sequence ID" value="NZ_BAAAGP010000023.1"/>
</dbReference>